<dbReference type="InterPro" id="IPR020846">
    <property type="entry name" value="MFS_dom"/>
</dbReference>
<feature type="transmembrane region" description="Helical" evidence="11">
    <location>
        <begin position="437"/>
        <end position="458"/>
    </location>
</feature>
<keyword evidence="14" id="KW-1185">Reference proteome</keyword>
<proteinExistence type="inferred from homology"/>
<keyword evidence="4" id="KW-0762">Sugar transport</keyword>
<keyword evidence="5 11" id="KW-0812">Transmembrane</keyword>
<dbReference type="GO" id="GO:0005886">
    <property type="term" value="C:plasma membrane"/>
    <property type="evidence" value="ECO:0007669"/>
    <property type="project" value="TreeGrafter"/>
</dbReference>
<accession>A0A8H3TUK0</accession>
<comment type="caution">
    <text evidence="13">The sequence shown here is derived from an EMBL/GenBank/DDBJ whole genome shotgun (WGS) entry which is preliminary data.</text>
</comment>
<keyword evidence="6 11" id="KW-1133">Transmembrane helix</keyword>
<evidence type="ECO:0000256" key="8">
    <source>
        <dbReference type="ARBA" id="ARBA00049119"/>
    </source>
</evidence>
<evidence type="ECO:0000256" key="1">
    <source>
        <dbReference type="ARBA" id="ARBA00004141"/>
    </source>
</evidence>
<evidence type="ECO:0000256" key="6">
    <source>
        <dbReference type="ARBA" id="ARBA00022989"/>
    </source>
</evidence>
<gene>
    <name evidence="13" type="ORF">NliqN6_3731</name>
</gene>
<feature type="transmembrane region" description="Helical" evidence="11">
    <location>
        <begin position="64"/>
        <end position="81"/>
    </location>
</feature>
<feature type="region of interest" description="Disordered" evidence="10">
    <location>
        <begin position="498"/>
        <end position="547"/>
    </location>
</feature>
<evidence type="ECO:0000256" key="4">
    <source>
        <dbReference type="ARBA" id="ARBA00022597"/>
    </source>
</evidence>
<evidence type="ECO:0000256" key="9">
    <source>
        <dbReference type="RuleBase" id="RU003346"/>
    </source>
</evidence>
<protein>
    <recommendedName>
        <fullName evidence="12">Major facilitator superfamily (MFS) profile domain-containing protein</fullName>
    </recommendedName>
</protein>
<dbReference type="Proteomes" id="UP000620104">
    <property type="component" value="Unassembled WGS sequence"/>
</dbReference>
<dbReference type="Pfam" id="PF00083">
    <property type="entry name" value="Sugar_tr"/>
    <property type="match status" value="1"/>
</dbReference>
<keyword evidence="7 11" id="KW-0472">Membrane</keyword>
<feature type="transmembrane region" description="Helical" evidence="11">
    <location>
        <begin position="339"/>
        <end position="361"/>
    </location>
</feature>
<dbReference type="PRINTS" id="PR00171">
    <property type="entry name" value="SUGRTRNSPORT"/>
</dbReference>
<evidence type="ECO:0000256" key="3">
    <source>
        <dbReference type="ARBA" id="ARBA00022448"/>
    </source>
</evidence>
<keyword evidence="3 9" id="KW-0813">Transport</keyword>
<dbReference type="CDD" id="cd17356">
    <property type="entry name" value="MFS_HXT"/>
    <property type="match status" value="1"/>
</dbReference>
<dbReference type="FunFam" id="1.20.1250.20:FF:000044">
    <property type="entry name" value="Hexose transporter Hxt3p"/>
    <property type="match status" value="1"/>
</dbReference>
<evidence type="ECO:0000256" key="10">
    <source>
        <dbReference type="SAM" id="MobiDB-lite"/>
    </source>
</evidence>
<comment type="catalytic activity">
    <reaction evidence="8">
        <text>myo-inositol(out) + H(+)(out) = myo-inositol(in) + H(+)(in)</text>
        <dbReference type="Rhea" id="RHEA:60364"/>
        <dbReference type="ChEBI" id="CHEBI:15378"/>
        <dbReference type="ChEBI" id="CHEBI:17268"/>
    </reaction>
</comment>
<dbReference type="GO" id="GO:0005351">
    <property type="term" value="F:carbohydrate:proton symporter activity"/>
    <property type="evidence" value="ECO:0007669"/>
    <property type="project" value="TreeGrafter"/>
</dbReference>
<evidence type="ECO:0000313" key="13">
    <source>
        <dbReference type="EMBL" id="GHJ87329.1"/>
    </source>
</evidence>
<dbReference type="InterPro" id="IPR036259">
    <property type="entry name" value="MFS_trans_sf"/>
</dbReference>
<reference evidence="13" key="1">
    <citation type="submission" date="2020-07" db="EMBL/GenBank/DDBJ databases">
        <title>Draft Genome Sequence of a Deep-Sea Yeast, Naganishia (Cryptococcus) liquefaciens strain N6.</title>
        <authorList>
            <person name="Han Y.W."/>
            <person name="Kajitani R."/>
            <person name="Morimoto H."/>
            <person name="Parhat M."/>
            <person name="Tsubouchi H."/>
            <person name="Bakenova O."/>
            <person name="Ogata M."/>
            <person name="Argunhan B."/>
            <person name="Aoki R."/>
            <person name="Kajiwara S."/>
            <person name="Itoh T."/>
            <person name="Iwasaki H."/>
        </authorList>
    </citation>
    <scope>NUCLEOTIDE SEQUENCE</scope>
    <source>
        <strain evidence="13">N6</strain>
    </source>
</reference>
<dbReference type="EMBL" id="BLZA01000021">
    <property type="protein sequence ID" value="GHJ87329.1"/>
    <property type="molecule type" value="Genomic_DNA"/>
</dbReference>
<dbReference type="PANTHER" id="PTHR48022">
    <property type="entry name" value="PLASTIDIC GLUCOSE TRANSPORTER 4"/>
    <property type="match status" value="1"/>
</dbReference>
<evidence type="ECO:0000256" key="11">
    <source>
        <dbReference type="SAM" id="Phobius"/>
    </source>
</evidence>
<name>A0A8H3TUK0_9TREE</name>
<dbReference type="AlphaFoldDB" id="A0A8H3TUK0"/>
<dbReference type="NCBIfam" id="TIGR00879">
    <property type="entry name" value="SP"/>
    <property type="match status" value="1"/>
</dbReference>
<evidence type="ECO:0000313" key="14">
    <source>
        <dbReference type="Proteomes" id="UP000620104"/>
    </source>
</evidence>
<evidence type="ECO:0000259" key="12">
    <source>
        <dbReference type="PROSITE" id="PS50850"/>
    </source>
</evidence>
<dbReference type="Gene3D" id="1.20.1250.20">
    <property type="entry name" value="MFS general substrate transporter like domains"/>
    <property type="match status" value="1"/>
</dbReference>
<comment type="similarity">
    <text evidence="2 9">Belongs to the major facilitator superfamily. Sugar transporter (TC 2.A.1.1) family.</text>
</comment>
<organism evidence="13 14">
    <name type="scientific">Naganishia liquefaciens</name>
    <dbReference type="NCBI Taxonomy" id="104408"/>
    <lineage>
        <taxon>Eukaryota</taxon>
        <taxon>Fungi</taxon>
        <taxon>Dikarya</taxon>
        <taxon>Basidiomycota</taxon>
        <taxon>Agaricomycotina</taxon>
        <taxon>Tremellomycetes</taxon>
        <taxon>Filobasidiales</taxon>
        <taxon>Filobasidiaceae</taxon>
        <taxon>Naganishia</taxon>
    </lineage>
</organism>
<feature type="transmembrane region" description="Helical" evidence="11">
    <location>
        <begin position="278"/>
        <end position="299"/>
    </location>
</feature>
<dbReference type="SUPFAM" id="SSF103473">
    <property type="entry name" value="MFS general substrate transporter"/>
    <property type="match status" value="1"/>
</dbReference>
<feature type="compositionally biased region" description="Basic and acidic residues" evidence="10">
    <location>
        <begin position="498"/>
        <end position="528"/>
    </location>
</feature>
<evidence type="ECO:0000256" key="5">
    <source>
        <dbReference type="ARBA" id="ARBA00022692"/>
    </source>
</evidence>
<dbReference type="InterPro" id="IPR050360">
    <property type="entry name" value="MFS_Sugar_Transporters"/>
</dbReference>
<dbReference type="InterPro" id="IPR003663">
    <property type="entry name" value="Sugar/inositol_transpt"/>
</dbReference>
<feature type="transmembrane region" description="Helical" evidence="11">
    <location>
        <begin position="410"/>
        <end position="431"/>
    </location>
</feature>
<feature type="transmembrane region" description="Helical" evidence="11">
    <location>
        <begin position="311"/>
        <end position="332"/>
    </location>
</feature>
<feature type="transmembrane region" description="Helical" evidence="11">
    <location>
        <begin position="373"/>
        <end position="398"/>
    </location>
</feature>
<feature type="transmembrane region" description="Helical" evidence="11">
    <location>
        <begin position="7"/>
        <end position="28"/>
    </location>
</feature>
<dbReference type="PANTHER" id="PTHR48022:SF75">
    <property type="entry name" value="GALACTOSE TRANSPORTER-RELATED"/>
    <property type="match status" value="1"/>
</dbReference>
<feature type="transmembrane region" description="Helical" evidence="11">
    <location>
        <begin position="118"/>
        <end position="139"/>
    </location>
</feature>
<comment type="subcellular location">
    <subcellularLocation>
        <location evidence="1">Membrane</location>
        <topology evidence="1">Multi-pass membrane protein</topology>
    </subcellularLocation>
</comment>
<sequence>MHIKGTTAGPTTIVLAVLSSMGGFLFGYDTGQIADILLMEDFKRRFAQGPDANGEYNFSVVREGLVVALLSIGTLIGALIGRYASDIMGRRKAIVLFCLLFSIGVIIQVAAFDSWVQIMMGRFISGWGVGGCSAAVPVYQSETVPKQLRGTLIATYQLMITAGILVAYCISIGTRSLSNSGSWRIVIGLGIAFALVLGIGIMFVPESPRWLLEQNREEDALKALACVRGLPVEHHLVQSDFSEMQEAHLLDAKAGNGSWWQCFRGEGKPNRAAYRTMLIMVLMAFQQLTGANYFFYYGATIFQSVGIEDSFVTQIILGAINFGCTFIGIWVMGRFGRRWPLIIGGIWQAAWLFVFASVGTAKNPETNQTVGKVMIVSACLFIFSYASTWAPGIWILIGETGTRKNRARQAALATASNWLWNFLIAFFTPFITNDIGYAYGFVFAGCNLAGAIFVYFFLFESSKISLEMVDRMYSEPGLKAWQSGKWAPEGYASRKQLIDDEKSGPGPEHVEDAGRASRDSEMTARDPHFNGATMTEKRTGFKPSHHN</sequence>
<dbReference type="OrthoDB" id="5141738at2759"/>
<evidence type="ECO:0000256" key="2">
    <source>
        <dbReference type="ARBA" id="ARBA00010992"/>
    </source>
</evidence>
<evidence type="ECO:0000256" key="7">
    <source>
        <dbReference type="ARBA" id="ARBA00023136"/>
    </source>
</evidence>
<feature type="domain" description="Major facilitator superfamily (MFS) profile" evidence="12">
    <location>
        <begin position="15"/>
        <end position="462"/>
    </location>
</feature>
<feature type="transmembrane region" description="Helical" evidence="11">
    <location>
        <begin position="151"/>
        <end position="173"/>
    </location>
</feature>
<feature type="transmembrane region" description="Helical" evidence="11">
    <location>
        <begin position="185"/>
        <end position="204"/>
    </location>
</feature>
<feature type="transmembrane region" description="Helical" evidence="11">
    <location>
        <begin position="93"/>
        <end position="112"/>
    </location>
</feature>
<dbReference type="PROSITE" id="PS50850">
    <property type="entry name" value="MFS"/>
    <property type="match status" value="1"/>
</dbReference>
<dbReference type="InterPro" id="IPR005828">
    <property type="entry name" value="MFS_sugar_transport-like"/>
</dbReference>